<reference evidence="3" key="1">
    <citation type="submission" date="2023-01" db="EMBL/GenBank/DDBJ databases">
        <title>Colletotrichum chrysophilum M932 genome sequence.</title>
        <authorList>
            <person name="Baroncelli R."/>
        </authorList>
    </citation>
    <scope>NUCLEOTIDE SEQUENCE</scope>
    <source>
        <strain evidence="3">M932</strain>
    </source>
</reference>
<dbReference type="Proteomes" id="UP001243330">
    <property type="component" value="Unassembled WGS sequence"/>
</dbReference>
<keyword evidence="2" id="KW-0472">Membrane</keyword>
<sequence length="395" mass="42409">MQAAMFSLFAPHPPCCVYSVLHVTVTFSSHVYLCLRLSSLELSAGLDLALRWHRLPACKHVALRSATTHHQRMRTPREHLPALRATRLHVGAQKQSRVDREVIRALPALQLLKRLANCLRRGVRRPTRTTCDAKAVGELGQGLNALRVYRNGSSASQEGQSVAQDGDNVHRGSNHEAGEAARACRVDNVAGASPASTLAVVVSSAVSLPGVKHLVGDIGGRRGICDVLLGLQQLQPGDGEQVGGQGVKGVRWVRICAVEVVVLEESEVRLTVGMDEGQGVCRSEDRLEVVAAGWVPLARSLLLLLLPIVDRRCIGHGLVGLRGVHRGSICARLLRICRGFCGLVCGYVGVGALFLLLGILVLFSFALVQDPHPLGHSSGNKTSSVIHHEPPATDF</sequence>
<keyword evidence="2" id="KW-0812">Transmembrane</keyword>
<protein>
    <submittedName>
        <fullName evidence="3">Uncharacterized protein</fullName>
    </submittedName>
</protein>
<evidence type="ECO:0000256" key="2">
    <source>
        <dbReference type="SAM" id="Phobius"/>
    </source>
</evidence>
<feature type="compositionally biased region" description="Basic and acidic residues" evidence="1">
    <location>
        <begin position="386"/>
        <end position="395"/>
    </location>
</feature>
<feature type="transmembrane region" description="Helical" evidence="2">
    <location>
        <begin position="346"/>
        <end position="368"/>
    </location>
</feature>
<feature type="region of interest" description="Disordered" evidence="1">
    <location>
        <begin position="154"/>
        <end position="178"/>
    </location>
</feature>
<dbReference type="AlphaFoldDB" id="A0AAD9AVD2"/>
<evidence type="ECO:0000313" key="4">
    <source>
        <dbReference type="Proteomes" id="UP001243330"/>
    </source>
</evidence>
<dbReference type="EMBL" id="JAQOWY010000045">
    <property type="protein sequence ID" value="KAK1853987.1"/>
    <property type="molecule type" value="Genomic_DNA"/>
</dbReference>
<feature type="region of interest" description="Disordered" evidence="1">
    <location>
        <begin position="376"/>
        <end position="395"/>
    </location>
</feature>
<evidence type="ECO:0000313" key="3">
    <source>
        <dbReference type="EMBL" id="KAK1853987.1"/>
    </source>
</evidence>
<proteinExistence type="predicted"/>
<accession>A0AAD9AVD2</accession>
<comment type="caution">
    <text evidence="3">The sequence shown here is derived from an EMBL/GenBank/DDBJ whole genome shotgun (WGS) entry which is preliminary data.</text>
</comment>
<organism evidence="3 4">
    <name type="scientific">Colletotrichum chrysophilum</name>
    <dbReference type="NCBI Taxonomy" id="1836956"/>
    <lineage>
        <taxon>Eukaryota</taxon>
        <taxon>Fungi</taxon>
        <taxon>Dikarya</taxon>
        <taxon>Ascomycota</taxon>
        <taxon>Pezizomycotina</taxon>
        <taxon>Sordariomycetes</taxon>
        <taxon>Hypocreomycetidae</taxon>
        <taxon>Glomerellales</taxon>
        <taxon>Glomerellaceae</taxon>
        <taxon>Colletotrichum</taxon>
        <taxon>Colletotrichum gloeosporioides species complex</taxon>
    </lineage>
</organism>
<gene>
    <name evidence="3" type="ORF">CCHR01_03405</name>
</gene>
<name>A0AAD9AVD2_9PEZI</name>
<keyword evidence="4" id="KW-1185">Reference proteome</keyword>
<keyword evidence="2" id="KW-1133">Transmembrane helix</keyword>
<feature type="compositionally biased region" description="Polar residues" evidence="1">
    <location>
        <begin position="154"/>
        <end position="163"/>
    </location>
</feature>
<feature type="compositionally biased region" description="Basic and acidic residues" evidence="1">
    <location>
        <begin position="167"/>
        <end position="178"/>
    </location>
</feature>
<evidence type="ECO:0000256" key="1">
    <source>
        <dbReference type="SAM" id="MobiDB-lite"/>
    </source>
</evidence>